<feature type="compositionally biased region" description="Low complexity" evidence="12">
    <location>
        <begin position="469"/>
        <end position="489"/>
    </location>
</feature>
<dbReference type="PROSITE" id="PS51098">
    <property type="entry name" value="PTS_EIIB_TYPE_1"/>
    <property type="match status" value="1"/>
</dbReference>
<evidence type="ECO:0000256" key="7">
    <source>
        <dbReference type="ARBA" id="ARBA00022692"/>
    </source>
</evidence>
<reference evidence="17 18" key="1">
    <citation type="submission" date="2020-01" db="EMBL/GenBank/DDBJ databases">
        <title>Polyphasic characterisation and genomic insights into a novel alkali tolerant bacterium VR-M41.</title>
        <authorList>
            <person name="Vemuluri V.R."/>
        </authorList>
    </citation>
    <scope>NUCLEOTIDE SEQUENCE [LARGE SCALE GENOMIC DNA]</scope>
    <source>
        <strain evidence="17 18">VR-M41</strain>
    </source>
</reference>
<feature type="transmembrane region" description="Helical" evidence="13">
    <location>
        <begin position="328"/>
        <end position="346"/>
    </location>
</feature>
<gene>
    <name evidence="17" type="ORF">GYN08_05750</name>
</gene>
<evidence type="ECO:0000256" key="11">
    <source>
        <dbReference type="PROSITE-ProRule" id="PRU00421"/>
    </source>
</evidence>
<dbReference type="PROSITE" id="PS51093">
    <property type="entry name" value="PTS_EIIA_TYPE_1"/>
    <property type="match status" value="1"/>
</dbReference>
<dbReference type="InterPro" id="IPR013013">
    <property type="entry name" value="PTS_EIIC_1"/>
</dbReference>
<evidence type="ECO:0000256" key="2">
    <source>
        <dbReference type="ARBA" id="ARBA00022448"/>
    </source>
</evidence>
<dbReference type="PROSITE" id="PS51103">
    <property type="entry name" value="PTS_EIIC_TYPE_1"/>
    <property type="match status" value="1"/>
</dbReference>
<keyword evidence="9 13" id="KW-1133">Transmembrane helix</keyword>
<keyword evidence="6" id="KW-0598">Phosphotransferase system</keyword>
<dbReference type="Pfam" id="PF00358">
    <property type="entry name" value="PTS_EIIA_1"/>
    <property type="match status" value="1"/>
</dbReference>
<feature type="domain" description="PTS EIIA type-1" evidence="14">
    <location>
        <begin position="514"/>
        <end position="618"/>
    </location>
</feature>
<dbReference type="Pfam" id="PF00367">
    <property type="entry name" value="PTS_EIIB"/>
    <property type="match status" value="1"/>
</dbReference>
<dbReference type="PANTHER" id="PTHR30175:SF1">
    <property type="entry name" value="PTS SYSTEM ARBUTIN-, CELLOBIOSE-, AND SALICIN-SPECIFIC EIIBC COMPONENT-RELATED"/>
    <property type="match status" value="1"/>
</dbReference>
<evidence type="ECO:0000259" key="16">
    <source>
        <dbReference type="PROSITE" id="PS51103"/>
    </source>
</evidence>
<dbReference type="Gene3D" id="2.70.70.10">
    <property type="entry name" value="Glucose Permease (Domain IIA)"/>
    <property type="match status" value="1"/>
</dbReference>
<evidence type="ECO:0000256" key="10">
    <source>
        <dbReference type="ARBA" id="ARBA00023136"/>
    </source>
</evidence>
<dbReference type="InterPro" id="IPR003352">
    <property type="entry name" value="PTS_EIIC"/>
</dbReference>
<dbReference type="InterPro" id="IPR001996">
    <property type="entry name" value="PTS_IIB_1"/>
</dbReference>
<dbReference type="PANTHER" id="PTHR30175">
    <property type="entry name" value="PHOSPHOTRANSFERASE SYSTEM TRANSPORT PROTEIN"/>
    <property type="match status" value="1"/>
</dbReference>
<feature type="transmembrane region" description="Helical" evidence="13">
    <location>
        <begin position="250"/>
        <end position="269"/>
    </location>
</feature>
<dbReference type="Pfam" id="PF02378">
    <property type="entry name" value="PTS_EIIC"/>
    <property type="match status" value="1"/>
</dbReference>
<evidence type="ECO:0000313" key="17">
    <source>
        <dbReference type="EMBL" id="NGZ74817.1"/>
    </source>
</evidence>
<dbReference type="Proteomes" id="UP000800303">
    <property type="component" value="Unassembled WGS sequence"/>
</dbReference>
<keyword evidence="10 13" id="KW-0472">Membrane</keyword>
<evidence type="ECO:0000256" key="8">
    <source>
        <dbReference type="ARBA" id="ARBA00022777"/>
    </source>
</evidence>
<dbReference type="EMBL" id="JAAFGS010000002">
    <property type="protein sequence ID" value="NGZ74817.1"/>
    <property type="molecule type" value="Genomic_DNA"/>
</dbReference>
<evidence type="ECO:0000313" key="18">
    <source>
        <dbReference type="Proteomes" id="UP000800303"/>
    </source>
</evidence>
<evidence type="ECO:0000256" key="3">
    <source>
        <dbReference type="ARBA" id="ARBA00022475"/>
    </source>
</evidence>
<evidence type="ECO:0000259" key="15">
    <source>
        <dbReference type="PROSITE" id="PS51098"/>
    </source>
</evidence>
<evidence type="ECO:0000256" key="4">
    <source>
        <dbReference type="ARBA" id="ARBA00022597"/>
    </source>
</evidence>
<proteinExistence type="predicted"/>
<keyword evidence="3" id="KW-1003">Cell membrane</keyword>
<keyword evidence="8" id="KW-0418">Kinase</keyword>
<feature type="transmembrane region" description="Helical" evidence="13">
    <location>
        <begin position="204"/>
        <end position="229"/>
    </location>
</feature>
<feature type="transmembrane region" description="Helical" evidence="13">
    <location>
        <begin position="103"/>
        <end position="127"/>
    </location>
</feature>
<dbReference type="InterPro" id="IPR011297">
    <property type="entry name" value="PTS_IIABC_b_glu"/>
</dbReference>
<dbReference type="NCBIfam" id="TIGR00830">
    <property type="entry name" value="PTBA"/>
    <property type="match status" value="1"/>
</dbReference>
<feature type="transmembrane region" description="Helical" evidence="13">
    <location>
        <begin position="177"/>
        <end position="198"/>
    </location>
</feature>
<feature type="transmembrane region" description="Helical" evidence="13">
    <location>
        <begin position="427"/>
        <end position="448"/>
    </location>
</feature>
<evidence type="ECO:0000256" key="5">
    <source>
        <dbReference type="ARBA" id="ARBA00022679"/>
    </source>
</evidence>
<keyword evidence="5" id="KW-0808">Transferase</keyword>
<keyword evidence="18" id="KW-1185">Reference proteome</keyword>
<evidence type="ECO:0000256" key="12">
    <source>
        <dbReference type="SAM" id="MobiDB-lite"/>
    </source>
</evidence>
<keyword evidence="7 13" id="KW-0812">Transmembrane</keyword>
<evidence type="ECO:0000256" key="13">
    <source>
        <dbReference type="SAM" id="Phobius"/>
    </source>
</evidence>
<feature type="transmembrane region" description="Helical" evidence="13">
    <location>
        <begin position="147"/>
        <end position="165"/>
    </location>
</feature>
<evidence type="ECO:0000256" key="9">
    <source>
        <dbReference type="ARBA" id="ARBA00022989"/>
    </source>
</evidence>
<dbReference type="InterPro" id="IPR001127">
    <property type="entry name" value="PTS_EIIA_1_perm"/>
</dbReference>
<organism evidence="17 18">
    <name type="scientific">Saccharibacillus alkalitolerans</name>
    <dbReference type="NCBI Taxonomy" id="2705290"/>
    <lineage>
        <taxon>Bacteria</taxon>
        <taxon>Bacillati</taxon>
        <taxon>Bacillota</taxon>
        <taxon>Bacilli</taxon>
        <taxon>Bacillales</taxon>
        <taxon>Paenibacillaceae</taxon>
        <taxon>Saccharibacillus</taxon>
    </lineage>
</organism>
<dbReference type="PROSITE" id="PS00371">
    <property type="entry name" value="PTS_EIIA_TYPE_1_HIS"/>
    <property type="match status" value="1"/>
</dbReference>
<protein>
    <submittedName>
        <fullName evidence="17">PTS transporter subunit EIIC</fullName>
    </submittedName>
</protein>
<dbReference type="Gene3D" id="3.30.1360.60">
    <property type="entry name" value="Glucose permease domain IIB"/>
    <property type="match status" value="1"/>
</dbReference>
<evidence type="ECO:0000259" key="14">
    <source>
        <dbReference type="PROSITE" id="PS51093"/>
    </source>
</evidence>
<dbReference type="InterPro" id="IPR018113">
    <property type="entry name" value="PTrfase_EIIB_Cys"/>
</dbReference>
<dbReference type="RefSeq" id="WP_166273156.1">
    <property type="nucleotide sequence ID" value="NZ_JAAFGS010000002.1"/>
</dbReference>
<keyword evidence="2" id="KW-0813">Transport</keyword>
<feature type="domain" description="PTS EIIB type-1" evidence="15">
    <location>
        <begin position="4"/>
        <end position="86"/>
    </location>
</feature>
<comment type="subcellular location">
    <subcellularLocation>
        <location evidence="1">Cell membrane</location>
        <topology evidence="1">Multi-pass membrane protein</topology>
    </subcellularLocation>
</comment>
<feature type="region of interest" description="Disordered" evidence="12">
    <location>
        <begin position="457"/>
        <end position="489"/>
    </location>
</feature>
<dbReference type="SUPFAM" id="SSF55604">
    <property type="entry name" value="Glucose permease domain IIB"/>
    <property type="match status" value="1"/>
</dbReference>
<name>A0ABX0F9X5_9BACL</name>
<feature type="region of interest" description="Disordered" evidence="12">
    <location>
        <begin position="639"/>
        <end position="658"/>
    </location>
</feature>
<keyword evidence="4" id="KW-0762">Sugar transport</keyword>
<comment type="caution">
    <text evidence="17">The sequence shown here is derived from an EMBL/GenBank/DDBJ whole genome shotgun (WGS) entry which is preliminary data.</text>
</comment>
<dbReference type="InterPro" id="IPR050558">
    <property type="entry name" value="PTS_Sugar-Specific_Components"/>
</dbReference>
<feature type="transmembrane region" description="Helical" evidence="13">
    <location>
        <begin position="384"/>
        <end position="407"/>
    </location>
</feature>
<accession>A0ABX0F9X5</accession>
<evidence type="ECO:0000256" key="1">
    <source>
        <dbReference type="ARBA" id="ARBA00004651"/>
    </source>
</evidence>
<dbReference type="InterPro" id="IPR036878">
    <property type="entry name" value="Glu_permease_IIB"/>
</dbReference>
<dbReference type="NCBIfam" id="TIGR01995">
    <property type="entry name" value="PTS-II-ABC-beta"/>
    <property type="match status" value="1"/>
</dbReference>
<feature type="domain" description="PTS EIIC type-1" evidence="16">
    <location>
        <begin position="108"/>
        <end position="460"/>
    </location>
</feature>
<sequence length="658" mass="67694">MSYEKLARDIVQGVGGENNVVSLVHCATRLRFTLKDNAKADKATLEKTDGIITVKESGGQFQVVVGNKVPEVYAAIGEVSGILNESKDGEKSKDQAASGKKGFGAIIDVISSIFAPLLGVMAGAGILKGLLLIADNFGWLPKTDPTYIILFGAADSLFYFLPVLLAVTTARKFGGNIFTAMTIAGALLLPSVTALNGAEFDVNFFGIPVVMMSYSSTVIPIILAVIVMSKLEKFFNRVIHESVKNFITPMLSLAIMVPLTLIVFGPFGVYVGNGIADALLAAFSFSPLIAGAILGAGWQLLVIFGVHWGLVPVFINNIAVYGRDGIKPAATASVFAQTGAAFGVMLRTKNKKLKTLAGSATLSALFGITEPAVYGVTLPLKRPFIAGIIGGAVGGAIIGQGGTQAFASGAPGLLTLPIFYGPGGQGFPALIAGVVASFLISAVLAYVLGFKDPVEEGEGGKAGTDKSSAPASGTPAAAPAPTGAPATARAAGGIAETALSPLSGTVVPLADVPDPAFAAEAMGKGVAIEPSVGRVVAPFDGTVTVAFKKKHALAVVSDTGAEILVHVGVDTVKLDGQHFTSHIREGDRVKAGQLLLEFDIEQIRAAGYPTVTPVIVTNTFDYEDVLPLQQGPVQAGDELLETVPGRDADGDGSSKQSA</sequence>
<dbReference type="InterPro" id="IPR011055">
    <property type="entry name" value="Dup_hybrid_motif"/>
</dbReference>
<evidence type="ECO:0000256" key="6">
    <source>
        <dbReference type="ARBA" id="ARBA00022683"/>
    </source>
</evidence>
<dbReference type="CDD" id="cd00212">
    <property type="entry name" value="PTS_IIB_glc"/>
    <property type="match status" value="1"/>
</dbReference>
<dbReference type="PROSITE" id="PS01035">
    <property type="entry name" value="PTS_EIIB_TYPE_1_CYS"/>
    <property type="match status" value="1"/>
</dbReference>
<dbReference type="SUPFAM" id="SSF51261">
    <property type="entry name" value="Duplicated hybrid motif"/>
    <property type="match status" value="1"/>
</dbReference>
<feature type="active site" description="Phosphocysteine intermediate; for EIIB activity" evidence="11">
    <location>
        <position position="26"/>
    </location>
</feature>